<accession>A0A8E2F6H5</accession>
<evidence type="ECO:0000313" key="3">
    <source>
        <dbReference type="Proteomes" id="UP000250140"/>
    </source>
</evidence>
<keyword evidence="3" id="KW-1185">Reference proteome</keyword>
<evidence type="ECO:0000313" key="2">
    <source>
        <dbReference type="EMBL" id="OCL11334.1"/>
    </source>
</evidence>
<organism evidence="2 3">
    <name type="scientific">Glonium stellatum</name>
    <dbReference type="NCBI Taxonomy" id="574774"/>
    <lineage>
        <taxon>Eukaryota</taxon>
        <taxon>Fungi</taxon>
        <taxon>Dikarya</taxon>
        <taxon>Ascomycota</taxon>
        <taxon>Pezizomycotina</taxon>
        <taxon>Dothideomycetes</taxon>
        <taxon>Pleosporomycetidae</taxon>
        <taxon>Gloniales</taxon>
        <taxon>Gloniaceae</taxon>
        <taxon>Glonium</taxon>
    </lineage>
</organism>
<keyword evidence="1" id="KW-0472">Membrane</keyword>
<dbReference type="AlphaFoldDB" id="A0A8E2F6H5"/>
<gene>
    <name evidence="2" type="ORF">AOQ84DRAFT_192290</name>
</gene>
<reference evidence="2 3" key="1">
    <citation type="journal article" date="2016" name="Nat. Commun.">
        <title>Ectomycorrhizal ecology is imprinted in the genome of the dominant symbiotic fungus Cenococcum geophilum.</title>
        <authorList>
            <consortium name="DOE Joint Genome Institute"/>
            <person name="Peter M."/>
            <person name="Kohler A."/>
            <person name="Ohm R.A."/>
            <person name="Kuo A."/>
            <person name="Krutzmann J."/>
            <person name="Morin E."/>
            <person name="Arend M."/>
            <person name="Barry K.W."/>
            <person name="Binder M."/>
            <person name="Choi C."/>
            <person name="Clum A."/>
            <person name="Copeland A."/>
            <person name="Grisel N."/>
            <person name="Haridas S."/>
            <person name="Kipfer T."/>
            <person name="LaButti K."/>
            <person name="Lindquist E."/>
            <person name="Lipzen A."/>
            <person name="Maire R."/>
            <person name="Meier B."/>
            <person name="Mihaltcheva S."/>
            <person name="Molinier V."/>
            <person name="Murat C."/>
            <person name="Poggeler S."/>
            <person name="Quandt C.A."/>
            <person name="Sperisen C."/>
            <person name="Tritt A."/>
            <person name="Tisserant E."/>
            <person name="Crous P.W."/>
            <person name="Henrissat B."/>
            <person name="Nehls U."/>
            <person name="Egli S."/>
            <person name="Spatafora J.W."/>
            <person name="Grigoriev I.V."/>
            <person name="Martin F.M."/>
        </authorList>
    </citation>
    <scope>NUCLEOTIDE SEQUENCE [LARGE SCALE GENOMIC DNA]</scope>
    <source>
        <strain evidence="2 3">CBS 207.34</strain>
    </source>
</reference>
<feature type="transmembrane region" description="Helical" evidence="1">
    <location>
        <begin position="58"/>
        <end position="80"/>
    </location>
</feature>
<keyword evidence="1" id="KW-0812">Transmembrane</keyword>
<dbReference type="Proteomes" id="UP000250140">
    <property type="component" value="Unassembled WGS sequence"/>
</dbReference>
<dbReference type="EMBL" id="KV749061">
    <property type="protein sequence ID" value="OCL11334.1"/>
    <property type="molecule type" value="Genomic_DNA"/>
</dbReference>
<proteinExistence type="predicted"/>
<name>A0A8E2F6H5_9PEZI</name>
<feature type="transmembrane region" description="Helical" evidence="1">
    <location>
        <begin position="20"/>
        <end position="38"/>
    </location>
</feature>
<protein>
    <submittedName>
        <fullName evidence="2">Uncharacterized protein</fullName>
    </submittedName>
</protein>
<sequence length="96" mass="11239">MMRVRRRRRRKRRRARIRRGVVAVADVDAISVGFVFATESVRRVYLSVKMGTGVSWTKGFACIIPTALVWLGFWGGRIFYRCDCHTLLPSWRRCCM</sequence>
<keyword evidence="1" id="KW-1133">Transmembrane helix</keyword>
<evidence type="ECO:0000256" key="1">
    <source>
        <dbReference type="SAM" id="Phobius"/>
    </source>
</evidence>